<dbReference type="InterPro" id="IPR000073">
    <property type="entry name" value="AB_hydrolase_1"/>
</dbReference>
<dbReference type="EMBL" id="KI925073">
    <property type="protein sequence ID" value="ETW19119.1"/>
    <property type="molecule type" value="Genomic_DNA"/>
</dbReference>
<dbReference type="Pfam" id="PF00561">
    <property type="entry name" value="Abhydrolase_1"/>
    <property type="match status" value="1"/>
</dbReference>
<evidence type="ECO:0000259" key="1">
    <source>
        <dbReference type="Pfam" id="PF00561"/>
    </source>
</evidence>
<dbReference type="OrthoDB" id="446723at2759"/>
<feature type="domain" description="AB hydrolase-1" evidence="1">
    <location>
        <begin position="48"/>
        <end position="148"/>
    </location>
</feature>
<dbReference type="PANTHER" id="PTHR12277:SF81">
    <property type="entry name" value="PROTEIN ABHD13"/>
    <property type="match status" value="1"/>
</dbReference>
<dbReference type="SUPFAM" id="SSF53474">
    <property type="entry name" value="alpha/beta-Hydrolases"/>
    <property type="match status" value="1"/>
</dbReference>
<dbReference type="AlphaFoldDB" id="A0A024V9H0"/>
<dbReference type="PANTHER" id="PTHR12277">
    <property type="entry name" value="ALPHA/BETA HYDROLASE DOMAIN-CONTAINING PROTEIN"/>
    <property type="match status" value="1"/>
</dbReference>
<organism evidence="2 3">
    <name type="scientific">Plasmodium falciparum Vietnam Oak-Knoll</name>
    <name type="common">FVO</name>
    <dbReference type="NCBI Taxonomy" id="1036723"/>
    <lineage>
        <taxon>Eukaryota</taxon>
        <taxon>Sar</taxon>
        <taxon>Alveolata</taxon>
        <taxon>Apicomplexa</taxon>
        <taxon>Aconoidasida</taxon>
        <taxon>Haemosporida</taxon>
        <taxon>Plasmodiidae</taxon>
        <taxon>Plasmodium</taxon>
        <taxon>Plasmodium (Laverania)</taxon>
    </lineage>
</organism>
<protein>
    <recommendedName>
        <fullName evidence="1">AB hydrolase-1 domain-containing protein</fullName>
    </recommendedName>
</protein>
<dbReference type="InterPro" id="IPR029058">
    <property type="entry name" value="AB_hydrolase_fold"/>
</dbReference>
<reference evidence="2 3" key="2">
    <citation type="submission" date="2013-02" db="EMBL/GenBank/DDBJ databases">
        <title>The Genome Sequence of Plasmodium falciparum Vietnam Oak-Knoll (FVO).</title>
        <authorList>
            <consortium name="The Broad Institute Genome Sequencing Platform"/>
            <consortium name="The Broad Institute Genome Sequencing Center for Infectious Disease"/>
            <person name="Neafsey D."/>
            <person name="Cheeseman I."/>
            <person name="Volkman S."/>
            <person name="Adams J."/>
            <person name="Walker B."/>
            <person name="Young S.K."/>
            <person name="Zeng Q."/>
            <person name="Gargeya S."/>
            <person name="Fitzgerald M."/>
            <person name="Haas B."/>
            <person name="Abouelleil A."/>
            <person name="Alvarado L."/>
            <person name="Arachchi H.M."/>
            <person name="Berlin A.M."/>
            <person name="Chapman S.B."/>
            <person name="Dewar J."/>
            <person name="Goldberg J."/>
            <person name="Griggs A."/>
            <person name="Gujja S."/>
            <person name="Hansen M."/>
            <person name="Howarth C."/>
            <person name="Imamovic A."/>
            <person name="Larimer J."/>
            <person name="McCowan C."/>
            <person name="Murphy C."/>
            <person name="Neiman D."/>
            <person name="Pearson M."/>
            <person name="Priest M."/>
            <person name="Roberts A."/>
            <person name="Saif S."/>
            <person name="Shea T."/>
            <person name="Sisk P."/>
            <person name="Sykes S."/>
            <person name="Wortman J."/>
            <person name="Nusbaum C."/>
            <person name="Birren B."/>
        </authorList>
    </citation>
    <scope>NUCLEOTIDE SEQUENCE [LARGE SCALE GENOMIC DNA]</scope>
    <source>
        <strain evidence="3">Vietnam Oak-Knoll (FVO)</strain>
    </source>
</reference>
<evidence type="ECO:0000313" key="3">
    <source>
        <dbReference type="Proteomes" id="UP000030690"/>
    </source>
</evidence>
<evidence type="ECO:0000313" key="2">
    <source>
        <dbReference type="EMBL" id="ETW19119.1"/>
    </source>
</evidence>
<name>A0A024V9H0_PLAFA</name>
<reference evidence="2 3" key="1">
    <citation type="submission" date="2013-02" db="EMBL/GenBank/DDBJ databases">
        <title>The Genome Annotation of Plasmodium falciparum Vietnam Oak-Knoll (FVO).</title>
        <authorList>
            <consortium name="The Broad Institute Genome Sequencing Platform"/>
            <consortium name="The Broad Institute Genome Sequencing Center for Infectious Disease"/>
            <person name="Neafsey D."/>
            <person name="Hoffman S."/>
            <person name="Volkman S."/>
            <person name="Rosenthal P."/>
            <person name="Walker B."/>
            <person name="Young S.K."/>
            <person name="Zeng Q."/>
            <person name="Gargeya S."/>
            <person name="Fitzgerald M."/>
            <person name="Haas B."/>
            <person name="Abouelleil A."/>
            <person name="Allen A.W."/>
            <person name="Alvarado L."/>
            <person name="Arachchi H.M."/>
            <person name="Berlin A.M."/>
            <person name="Chapman S.B."/>
            <person name="Gainer-Dewar J."/>
            <person name="Goldberg J."/>
            <person name="Griggs A."/>
            <person name="Gujja S."/>
            <person name="Hansen M."/>
            <person name="Howarth C."/>
            <person name="Imamovic A."/>
            <person name="Ireland A."/>
            <person name="Larimer J."/>
            <person name="McCowan C."/>
            <person name="Murphy C."/>
            <person name="Pearson M."/>
            <person name="Poon T.W."/>
            <person name="Priest M."/>
            <person name="Roberts A."/>
            <person name="Saif S."/>
            <person name="Shea T."/>
            <person name="Sisk P."/>
            <person name="Sykes S."/>
            <person name="Wortman J."/>
            <person name="Nusbaum C."/>
            <person name="Birren B."/>
        </authorList>
    </citation>
    <scope>NUCLEOTIDE SEQUENCE [LARGE SCALE GENOMIC DNA]</scope>
    <source>
        <strain evidence="3">Vietnam Oak-Knoll (FVO)</strain>
    </source>
</reference>
<dbReference type="Proteomes" id="UP000030690">
    <property type="component" value="Unassembled WGS sequence"/>
</dbReference>
<accession>A0A024V9H0</accession>
<gene>
    <name evidence="2" type="ORF">PFFVO_01975</name>
</gene>
<sequence>MGNVLNRIIFNGPTEGYYEKFDLDFIYIETENNEKVAAHFINRNAPLTILFCHGNGENVYMLYDYFYETSKIWNVNVFLYDYLGYGESTGTASEKNMYLSGNAVYDYMVNTLKINPNSIVLYGKSIGSCAAVDIAIKRKVKGLILQSAILSLLNICFKTRFIFPFDSFCNIKRIKLIPCFVFFIHGTDDKIVPFYHGMCLYEKCKFKVHPYWVVDGKHNDIELIENERFNENVKSFLNFLYNSDL</sequence>
<dbReference type="SMR" id="A0A024V9H0"/>
<dbReference type="Gene3D" id="3.40.50.1820">
    <property type="entry name" value="alpha/beta hydrolase"/>
    <property type="match status" value="1"/>
</dbReference>
<proteinExistence type="predicted"/>